<feature type="compositionally biased region" description="Basic and acidic residues" evidence="1">
    <location>
        <begin position="867"/>
        <end position="887"/>
    </location>
</feature>
<evidence type="ECO:0000256" key="1">
    <source>
        <dbReference type="SAM" id="MobiDB-lite"/>
    </source>
</evidence>
<dbReference type="Proteomes" id="UP000663852">
    <property type="component" value="Unassembled WGS sequence"/>
</dbReference>
<feature type="compositionally biased region" description="Low complexity" evidence="1">
    <location>
        <begin position="2259"/>
        <end position="2271"/>
    </location>
</feature>
<accession>A0A814QRT5</accession>
<evidence type="ECO:0000313" key="3">
    <source>
        <dbReference type="Proteomes" id="UP000663852"/>
    </source>
</evidence>
<feature type="region of interest" description="Disordered" evidence="1">
    <location>
        <begin position="1389"/>
        <end position="1429"/>
    </location>
</feature>
<feature type="region of interest" description="Disordered" evidence="1">
    <location>
        <begin position="126"/>
        <end position="153"/>
    </location>
</feature>
<feature type="compositionally biased region" description="Basic and acidic residues" evidence="1">
    <location>
        <begin position="2231"/>
        <end position="2243"/>
    </location>
</feature>
<feature type="compositionally biased region" description="Basic and acidic residues" evidence="1">
    <location>
        <begin position="132"/>
        <end position="145"/>
    </location>
</feature>
<feature type="compositionally biased region" description="Basic residues" evidence="1">
    <location>
        <begin position="1824"/>
        <end position="1834"/>
    </location>
</feature>
<comment type="caution">
    <text evidence="2">The sequence shown here is derived from an EMBL/GenBank/DDBJ whole genome shotgun (WGS) entry which is preliminary data.</text>
</comment>
<sequence length="2807" mass="313623">MGCSNARLLVQTPLSDTNNATNLNVNNSFNPASAPVAVPNEFNAPGTAAAAAATATDTNPTTSTRMHLTGVDLVVERNGSYTLLLTPRTHKQLMPYVLRKKRFRILVDKPRSEGLATVNPPLSSYDLSNTDRTMESGKELKLSEKKNKKHNKQKMESTIEAVQQAASDELDKAKARFIGGRSIDRGDPEDEDGTIQSDDEGMIEEIVTTVEEDKDLECKVKKKIETKKTVAQDPETHNKITKVVKTEVTEITRTITINDQHDLERAKRELGIDDVNKLLPSTQIIYNLPSTYHSSSSWVDHPRITHVQEKYYEPSNEIVTSGDFPSDSPVKQHSPTMELNENDIKVDQPLADATTVGRGPVAETVSSSTTAPASTATVEQKTVETKKKKKKSSLNLCSCTRSTATDVDEEQRKQKAATIVEQKSKQKKKASVTTTNALLSSSNLQSPAQVQPLISDDIKNLMTEKKTLLIDYIHSKVFVPSKLFTTNDQDAKGRKISSRIYELLSHDRCSSWTNLFEQLKDEYSDDLAPNIFIQPMVKTYQELFTNKQANILNTFATIHNDKDIKNLPENHDYITIVQTYLNERDNQPNITVVAKPFVENIEDTLERLQHHVQPDEKVITEHKKQEPLVHSKEIDMSDDVEKNTPVYDEEQLVKALAEISPHKPITLAEAIAYQYLDLDNPKLGLSTDTIERIKHLFRPLSKDDESTLNLIRINRAGQYLADFNLAETNTFERFHLSEPFIYQLQQSFEPTLDFSEKQFRSLTDAILNNKAEYSSLQFDIGRTLVPAGDMKESSTNDFSQSDSGYSMTTATYESLAGKVKNEFETINEPIPDQANESDKTTGQSNLTDEPDLESSRSSDVKSIVAPDVKENLETKRDSRRLSAEKIAKKEDRPATPVYIKKRKSTGLFSCFGNKKAKASTEQTGQSTITAPSVVATTETNIVQTKSPIEERPVIDYTILPDGKRIYIDAFQDRPGLDMSYRPENFDTQFVLPIAKPSSEYERAMTPTDIELQTPTMEDKPIVHLEPRSATAEPEHHSHIETFEEKPHVHLEPRAPTIEPVDVQAEKTEEKPRAHLQPRSPVIEPVDVQAEESEHKVTTHLEPRAPTIEPVDVQPEQAPAIVHATKHEESTVSKINTPVLLQNLHGAAVDLPEVELVEPGPLPTLPTLTVTKEKHKKSKEPIVSTTPTEKPAKTKKVSAGLCASCFGAKAAEKKKKETKSDTVKAPIEQKKVEEEVKKDEPPVTTIETTTTIESSSQPVPTQEAIELSNVNIDNYQERTLLKSSESLPKLDDRLDATIEHIVPTEEPHYQLPSSEPVPQTIIENEYSLPAHDTYDVPRSIETPSEQNIQVNVEETILHTEKTVQVEKASEDVVSKEQKFESTIETMPNVEVKESSTKGSYTLPAKSSKTKKVKEPKIKEKKVKEPKVKSEKKPGLFANLFRHSDRSPRAPALDLPSVERDLSPNNELRAAHRQDSDPLRVPNVDLPAPDIELPTYDKAEVNMATGQTKSSSSEFAIPSVNLPPIPDLHLPGNENQPVDSTTNLMQVPSVQLPELEFTSNETVSTTELKPVETPVITEIKQENQLEQLPASPVQETLDIQADQIVSSNENDSPIPQLPKFASDDADLTPKVELLTTEQKYSITDTQFVAPPELPVIVDKQITEQVETPPKLPDFTFELPTEEPVEVVSKNAAVSPPSFDDDVPSAASKIVPAIEVSTLPIKTAEKEVIETKTETKKKSSTLALCSCFGNKSNVQKTKTLPAPKEKSKPIVPPKSDLPEVDMRIPSSNISSTLKTKGSLHAPSTDLPPVDLTLPATEPVHLPALHAHEKKRKAPKKPVVKEEKKVKSEAKASPEAVVPTTVNEVNVQQETTVTPVIETKVEEQHTTEVPVAIEQVQEEVTILTTRSPTPPPTVVEKHVEEPIVDRPPSPAPITKAQPVEEILVTSPVEKEPIEETKTESSVAKSTVEKKPVEELKESHSESKKHSALEIKAPAYNIPELDLSGPPKSDSYVSSLKHEASIATQSRSDSGLEAIISSHLHPSSTFGTNQTIETLNQHPSVTSGLGSDTVASITTKSSTVPDIQVEKTTTSPKRENSFSRHDFTRKISINDELRSKLIFRQNDLKKCLEGEISKSIEDFDAKKDQKSLNKILTHAIDLIKDKKVTTYPELKQKLIVEHKNDAFIVDPVVRSLYCTIEKEGLDNLDTPEFPLAIRDMVRLPAKQTFDTVAHFNKDTTEEKSHITKEQSSTKHSCLTCGRSKSSKSKVPSTPTTTAVSSGLLDDRRRVQLNTHRNELGTILRDHIQSSQPPIRQFPEHTKEVEKIIRKTLTLVTQPKILSYEQIRNDLKSEYKQTFYLVDPTVDIVRDTFDHCDITQMNEKTNLDILDSNITQTANLYNPSMNRVSLLTNEEQNLLKSNQLSWLNQYLIDNELKEKKITKKQNKELSKILTRAIDLLSLNLIYSWDELNSQLRREFPKAHDLCDRAVELIKQAQKDGLLLLPQSPNAVQQDVTSVNIITANGKRRVSSLITDRARQNLKNNRKKIVASITGLLLEYNKTLYTEHQIENYVNKTFHCLEGQKTGQFKDYNDVKDKLKKDFKHNHEKLIEQIVDVIEQAHATNQFDDLDKPEVQTLMRDRLDGKPLVIKEMYVSLPPRAGAFGPSKYGHDDSGHYLSTSINGDRTLNSSTSSHRVGRGLSWREANERARILFYRGKHPAIHYDEQAAGFDVRMLLETTAGGTQEIPVTDSDVHELLNSCGVQWDGVNIISLVDHSEDVVRAAEQAALKVIREKGLVDLRTPPSARNTDDNDEPQSS</sequence>
<feature type="region of interest" description="Disordered" evidence="1">
    <location>
        <begin position="1946"/>
        <end position="1983"/>
    </location>
</feature>
<feature type="compositionally biased region" description="Basic and acidic residues" evidence="1">
    <location>
        <begin position="1962"/>
        <end position="1983"/>
    </location>
</feature>
<feature type="compositionally biased region" description="Low complexity" evidence="1">
    <location>
        <begin position="360"/>
        <end position="377"/>
    </location>
</feature>
<feature type="compositionally biased region" description="Basic and acidic residues" evidence="1">
    <location>
        <begin position="1411"/>
        <end position="1429"/>
    </location>
</feature>
<name>A0A814QRT5_ADIRI</name>
<feature type="region of interest" description="Disordered" evidence="1">
    <location>
        <begin position="317"/>
        <end position="377"/>
    </location>
</feature>
<dbReference type="EMBL" id="CAJNOJ010000106">
    <property type="protein sequence ID" value="CAF1123567.1"/>
    <property type="molecule type" value="Genomic_DNA"/>
</dbReference>
<feature type="compositionally biased region" description="Polar residues" evidence="1">
    <location>
        <begin position="329"/>
        <end position="339"/>
    </location>
</feature>
<evidence type="ECO:0000313" key="2">
    <source>
        <dbReference type="EMBL" id="CAF1123567.1"/>
    </source>
</evidence>
<feature type="region of interest" description="Disordered" evidence="1">
    <location>
        <begin position="1171"/>
        <end position="1190"/>
    </location>
</feature>
<proteinExistence type="predicted"/>
<feature type="region of interest" description="Disordered" evidence="1">
    <location>
        <begin position="1755"/>
        <end position="1779"/>
    </location>
</feature>
<feature type="region of interest" description="Disordered" evidence="1">
    <location>
        <begin position="827"/>
        <end position="887"/>
    </location>
</feature>
<feature type="region of interest" description="Disordered" evidence="1">
    <location>
        <begin position="2231"/>
        <end position="2271"/>
    </location>
</feature>
<reference evidence="2" key="1">
    <citation type="submission" date="2021-02" db="EMBL/GenBank/DDBJ databases">
        <authorList>
            <person name="Nowell W R."/>
        </authorList>
    </citation>
    <scope>NUCLEOTIDE SEQUENCE</scope>
</reference>
<gene>
    <name evidence="2" type="ORF">EDS130_LOCUS21185</name>
</gene>
<organism evidence="2 3">
    <name type="scientific">Adineta ricciae</name>
    <name type="common">Rotifer</name>
    <dbReference type="NCBI Taxonomy" id="249248"/>
    <lineage>
        <taxon>Eukaryota</taxon>
        <taxon>Metazoa</taxon>
        <taxon>Spiralia</taxon>
        <taxon>Gnathifera</taxon>
        <taxon>Rotifera</taxon>
        <taxon>Eurotatoria</taxon>
        <taxon>Bdelloidea</taxon>
        <taxon>Adinetida</taxon>
        <taxon>Adinetidae</taxon>
        <taxon>Adineta</taxon>
    </lineage>
</organism>
<feature type="region of interest" description="Disordered" evidence="1">
    <location>
        <begin position="1822"/>
        <end position="1853"/>
    </location>
</feature>
<dbReference type="OrthoDB" id="447516at2759"/>
<protein>
    <submittedName>
        <fullName evidence="2">Uncharacterized protein</fullName>
    </submittedName>
</protein>
<feature type="compositionally biased region" description="Basic and acidic residues" evidence="1">
    <location>
        <begin position="1835"/>
        <end position="1848"/>
    </location>
</feature>